<proteinExistence type="predicted"/>
<name>A0A8J6KB87_ELECQ</name>
<keyword evidence="3" id="KW-1185">Reference proteome</keyword>
<keyword evidence="1" id="KW-0472">Membrane</keyword>
<evidence type="ECO:0000256" key="1">
    <source>
        <dbReference type="SAM" id="Phobius"/>
    </source>
</evidence>
<keyword evidence="1" id="KW-0812">Transmembrane</keyword>
<dbReference type="Proteomes" id="UP000770717">
    <property type="component" value="Unassembled WGS sequence"/>
</dbReference>
<dbReference type="EMBL" id="WNTK01000004">
    <property type="protein sequence ID" value="KAG9485916.1"/>
    <property type="molecule type" value="Genomic_DNA"/>
</dbReference>
<evidence type="ECO:0000313" key="3">
    <source>
        <dbReference type="Proteomes" id="UP000770717"/>
    </source>
</evidence>
<comment type="caution">
    <text evidence="2">The sequence shown here is derived from an EMBL/GenBank/DDBJ whole genome shotgun (WGS) entry which is preliminary data.</text>
</comment>
<evidence type="ECO:0000313" key="2">
    <source>
        <dbReference type="EMBL" id="KAG9485916.1"/>
    </source>
</evidence>
<dbReference type="AlphaFoldDB" id="A0A8J6KB87"/>
<reference evidence="2" key="1">
    <citation type="thesis" date="2020" institute="ProQuest LLC" country="789 East Eisenhower Parkway, Ann Arbor, MI, USA">
        <title>Comparative Genomics and Chromosome Evolution.</title>
        <authorList>
            <person name="Mudd A.B."/>
        </authorList>
    </citation>
    <scope>NUCLEOTIDE SEQUENCE</scope>
    <source>
        <strain evidence="2">HN-11 Male</strain>
        <tissue evidence="2">Kidney and liver</tissue>
    </source>
</reference>
<organism evidence="2 3">
    <name type="scientific">Eleutherodactylus coqui</name>
    <name type="common">Puerto Rican coqui</name>
    <dbReference type="NCBI Taxonomy" id="57060"/>
    <lineage>
        <taxon>Eukaryota</taxon>
        <taxon>Metazoa</taxon>
        <taxon>Chordata</taxon>
        <taxon>Craniata</taxon>
        <taxon>Vertebrata</taxon>
        <taxon>Euteleostomi</taxon>
        <taxon>Amphibia</taxon>
        <taxon>Batrachia</taxon>
        <taxon>Anura</taxon>
        <taxon>Neobatrachia</taxon>
        <taxon>Hyloidea</taxon>
        <taxon>Eleutherodactylidae</taxon>
        <taxon>Eleutherodactylinae</taxon>
        <taxon>Eleutherodactylus</taxon>
        <taxon>Eleutherodactylus</taxon>
    </lineage>
</organism>
<gene>
    <name evidence="2" type="ORF">GDO78_008807</name>
</gene>
<protein>
    <submittedName>
        <fullName evidence="2">Uncharacterized protein</fullName>
    </submittedName>
</protein>
<sequence length="96" mass="10819">MSLVEVTILSEPVLMALIVLLACAFLINDVVYLLPLLPCAYTMCFLYKCFLLNFESRHNRRSLLNSDNFSRRELVCESFASCSILAICANLSSISF</sequence>
<accession>A0A8J6KB87</accession>
<feature type="transmembrane region" description="Helical" evidence="1">
    <location>
        <begin position="7"/>
        <end position="27"/>
    </location>
</feature>
<keyword evidence="1" id="KW-1133">Transmembrane helix</keyword>